<evidence type="ECO:0000259" key="2">
    <source>
        <dbReference type="Pfam" id="PF09992"/>
    </source>
</evidence>
<dbReference type="InterPro" id="IPR012854">
    <property type="entry name" value="Cu_amine_oxidase-like_N"/>
</dbReference>
<feature type="domain" description="Copper amine oxidase-like N-terminal" evidence="1">
    <location>
        <begin position="789"/>
        <end position="896"/>
    </location>
</feature>
<dbReference type="Pfam" id="PF07833">
    <property type="entry name" value="Cu_amine_oxidN1"/>
    <property type="match status" value="1"/>
</dbReference>
<organism evidence="3 4">
    <name type="scientific">Paenibacillus montaniterrae</name>
    <dbReference type="NCBI Taxonomy" id="429341"/>
    <lineage>
        <taxon>Bacteria</taxon>
        <taxon>Bacillati</taxon>
        <taxon>Bacillota</taxon>
        <taxon>Bacilli</taxon>
        <taxon>Bacillales</taxon>
        <taxon>Paenibacillaceae</taxon>
        <taxon>Paenibacillus</taxon>
    </lineage>
</organism>
<keyword evidence="4" id="KW-1185">Reference proteome</keyword>
<name>A0A919YSU6_9BACL</name>
<evidence type="ECO:0000259" key="1">
    <source>
        <dbReference type="Pfam" id="PF07833"/>
    </source>
</evidence>
<dbReference type="EMBL" id="BOSE01000012">
    <property type="protein sequence ID" value="GIP19080.1"/>
    <property type="molecule type" value="Genomic_DNA"/>
</dbReference>
<dbReference type="PANTHER" id="PTHR40446">
    <property type="entry name" value="N-ACETYLGLUCOSAMINE-1-PHOSPHODIESTER ALPHA-N-ACETYLGLUCOSAMINIDASE"/>
    <property type="match status" value="1"/>
</dbReference>
<dbReference type="PANTHER" id="PTHR40446:SF2">
    <property type="entry name" value="N-ACETYLGLUCOSAMINE-1-PHOSPHODIESTER ALPHA-N-ACETYLGLUCOSAMINIDASE"/>
    <property type="match status" value="1"/>
</dbReference>
<sequence length="897" mass="94993">MRRYTIKQLITKKKAVILLLSGVLVVTPLQYLLPASKYAVSDRAYAATAANSKLKANGESIISSGVLRKDYTFSTTRGSKQVSTAVHVLEVDLSNPYISLQAISGKNGEVGTRTNTMTMASNAGAIAAINGDVFNMGREGAPLGSQISFGSLVVSPSLLKGMYAFGVSKDKKPTIDAYTFQGSVTASNGSSFDLSGINQSSYSSDVTGEAFSHYNRLFIYTSAWAGAERPQSSGTTPTEVLVVDGVVQEIVNNGTVSKAIPENGYILRGHKDAAQFLLGLKVGDTITADYSLVSQTTKQKVDPASFEMMVSGHTLLVENGKASSFSRDVTGVSGNSYTSRTAIGYSSDGKKVYMVTAERAGSNTGLSLKELQTVLVQLGVHKAVNLDGGGSTTMVERKLGYSSLSLAHSTQESSMRAVSNGIGVFTSAPQGKLHGFTITGTQKMLVGQTATFNLRAYDNYYNPIEVSGSPTWKSTNNAGSFSGDVFTAKAAGTASIQASLGSANATATFEVIGSDQLKSLVSTSGVGSLSAGAKMPVSLKATLKNGDQYTLNGNDLAWEFIGFSGTFKDGTITVNSINKGVTAGYAVVKYGDLSTMIPFTNEVSSSTVENFDNVGYSITSQVTPSGTTKGSAKLVAGATSSSSDKALQIGYDFTEGTGTKASYAKLGEAGRTLMTGLSGLSLDVLGDGSNNWLRAEIVDADNTIHYVDLAKSVNWTGWKNVKVDIDSSKMKGALKLRRIYVVTLDSSKSGVAASGQITIDNIVQYAKQANTSPSSSQVIKLIINSKQATVNNKAVTLEVAPTLKDGYTYLPIRFIAEQLGANVKYNSKNQTVTVLSGNNMLEMKLNQKSYTLNGSRYESEVAPFVQQGRTLIPVRLFSEKLGYKVTYKHSERSITIQ</sequence>
<reference evidence="3" key="1">
    <citation type="submission" date="2021-03" db="EMBL/GenBank/DDBJ databases">
        <title>Antimicrobial resistance genes in bacteria isolated from Japanese honey, and their potential for conferring macrolide and lincosamide resistance in the American foulbrood pathogen Paenibacillus larvae.</title>
        <authorList>
            <person name="Okamoto M."/>
            <person name="Kumagai M."/>
            <person name="Kanamori H."/>
            <person name="Takamatsu D."/>
        </authorList>
    </citation>
    <scope>NUCLEOTIDE SEQUENCE</scope>
    <source>
        <strain evidence="3">J40TS1</strain>
    </source>
</reference>
<evidence type="ECO:0008006" key="5">
    <source>
        <dbReference type="Google" id="ProtNLM"/>
    </source>
</evidence>
<dbReference type="SUPFAM" id="SSF55383">
    <property type="entry name" value="Copper amine oxidase, domain N"/>
    <property type="match status" value="1"/>
</dbReference>
<dbReference type="RefSeq" id="WP_213519739.1">
    <property type="nucleotide sequence ID" value="NZ_BOSE01000012.1"/>
</dbReference>
<comment type="caution">
    <text evidence="3">The sequence shown here is derived from an EMBL/GenBank/DDBJ whole genome shotgun (WGS) entry which is preliminary data.</text>
</comment>
<dbReference type="AlphaFoldDB" id="A0A919YSU6"/>
<feature type="domain" description="Phosphodiester glycosidase" evidence="2">
    <location>
        <begin position="240"/>
        <end position="425"/>
    </location>
</feature>
<dbReference type="Gene3D" id="2.60.40.1080">
    <property type="match status" value="1"/>
</dbReference>
<evidence type="ECO:0000313" key="3">
    <source>
        <dbReference type="EMBL" id="GIP19080.1"/>
    </source>
</evidence>
<evidence type="ECO:0000313" key="4">
    <source>
        <dbReference type="Proteomes" id="UP000683139"/>
    </source>
</evidence>
<dbReference type="Gene3D" id="3.30.457.10">
    <property type="entry name" value="Copper amine oxidase-like, N-terminal domain"/>
    <property type="match status" value="1"/>
</dbReference>
<proteinExistence type="predicted"/>
<dbReference type="Pfam" id="PF09992">
    <property type="entry name" value="NAGPA"/>
    <property type="match status" value="1"/>
</dbReference>
<gene>
    <name evidence="3" type="ORF">J40TS1_47220</name>
</gene>
<dbReference type="InterPro" id="IPR036582">
    <property type="entry name" value="Mao_N_sf"/>
</dbReference>
<protein>
    <recommendedName>
        <fullName evidence="5">Copper amine oxidase</fullName>
    </recommendedName>
</protein>
<dbReference type="Proteomes" id="UP000683139">
    <property type="component" value="Unassembled WGS sequence"/>
</dbReference>
<accession>A0A919YSU6</accession>
<dbReference type="InterPro" id="IPR018711">
    <property type="entry name" value="NAGPA"/>
</dbReference>